<feature type="transmembrane region" description="Helical" evidence="1">
    <location>
        <begin position="228"/>
        <end position="249"/>
    </location>
</feature>
<feature type="transmembrane region" description="Helical" evidence="1">
    <location>
        <begin position="197"/>
        <end position="222"/>
    </location>
</feature>
<dbReference type="RefSeq" id="WP_179388593.1">
    <property type="nucleotide sequence ID" value="NZ_JACBYQ010000001.1"/>
</dbReference>
<sequence>MSTTNAFPSSALRPRRAKQVQAGGGFRSEIQGLRTIAVLTVVLYHLWPNHLSGGFVGVDVFFVISGYLITSHMVREVAQKSTLSLAKFWARRIRRLLPASFLVILASLGAVLLWVPSTLWENTAKQTAASALYVQNWILALDSVDYSTQHDDATVVQHYWSLSVEEQFYVLWPILIVIMILFTSSKIKDIRQLHQRAFKRTLFVGLSVLGVLSLSYSIYITIASPPQAYFVTPARVWEFVAGALVALLGNQSPLRGLSGKFVSWFGVAAILTAAFMFNSQTPFPGWTAAIPVLGTVAVLLCATGRSRMDAGWWLSLKPMTFIGDLSYAIYLWHWPLLIVAPYLLGHDVGTLGKILVLILTIFLSWLTKLLIEDPLRKGRLLASLPRTYGFAAASMAVMIVLSMGLTSLANTGDSAQQLDPQGTCYGPGSLAHPNQCIPPTGVGTPNPGPASVMKQNSDLRYQACQASFDGTDLSSCDLGVEQSKATLTIAMVGDSHATAWLPALEVLAEKHGWHIKAYTKTSCPLTTAKRVLASETSHNNQENCTGWGQNLIDALAKDKTISTVFTAAFSTAYTYESPNGSKLADPATEGYEAVWKEFIAAGKKVVVFDDVPRTNGQNIPTCLASHPKDVLACALPVDKAYPAGAAITHAATKMSTSGIIRVPLRDQFCDKKLCYPQIGSVIVYRDLSHLSFDYSRALAPYIDSVLNSANSD</sequence>
<dbReference type="Pfam" id="PF01757">
    <property type="entry name" value="Acyl_transf_3"/>
    <property type="match status" value="1"/>
</dbReference>
<protein>
    <submittedName>
        <fullName evidence="4">Peptidoglycan/LPS O-acetylase OafA/YrhL</fullName>
    </submittedName>
</protein>
<dbReference type="GO" id="GO:0016020">
    <property type="term" value="C:membrane"/>
    <property type="evidence" value="ECO:0007669"/>
    <property type="project" value="TreeGrafter"/>
</dbReference>
<feature type="transmembrane region" description="Helical" evidence="1">
    <location>
        <begin position="261"/>
        <end position="277"/>
    </location>
</feature>
<dbReference type="InterPro" id="IPR002656">
    <property type="entry name" value="Acyl_transf_3_dom"/>
</dbReference>
<feature type="transmembrane region" description="Helical" evidence="1">
    <location>
        <begin position="283"/>
        <end position="304"/>
    </location>
</feature>
<keyword evidence="1" id="KW-0812">Transmembrane</keyword>
<dbReference type="InterPro" id="IPR043968">
    <property type="entry name" value="SGNH"/>
</dbReference>
<accession>A0A7Y9S5E3</accession>
<dbReference type="EMBL" id="JACBYQ010000001">
    <property type="protein sequence ID" value="NYE94879.1"/>
    <property type="molecule type" value="Genomic_DNA"/>
</dbReference>
<reference evidence="4 5" key="1">
    <citation type="submission" date="2020-07" db="EMBL/GenBank/DDBJ databases">
        <title>Sequencing the genomes of 1000 actinobacteria strains.</title>
        <authorList>
            <person name="Klenk H.-P."/>
        </authorList>
    </citation>
    <scope>NUCLEOTIDE SEQUENCE [LARGE SCALE GENOMIC DNA]</scope>
    <source>
        <strain evidence="4 5">DSM 102047</strain>
    </source>
</reference>
<dbReference type="GO" id="GO:0016747">
    <property type="term" value="F:acyltransferase activity, transferring groups other than amino-acyl groups"/>
    <property type="evidence" value="ECO:0007669"/>
    <property type="project" value="InterPro"/>
</dbReference>
<evidence type="ECO:0000259" key="2">
    <source>
        <dbReference type="Pfam" id="PF01757"/>
    </source>
</evidence>
<feature type="transmembrane region" description="Helical" evidence="1">
    <location>
        <begin position="168"/>
        <end position="185"/>
    </location>
</feature>
<feature type="domain" description="Acyltransferase 3" evidence="2">
    <location>
        <begin position="29"/>
        <end position="367"/>
    </location>
</feature>
<organism evidence="4 5">
    <name type="scientific">Psychromicrobium silvestre</name>
    <dbReference type="NCBI Taxonomy" id="1645614"/>
    <lineage>
        <taxon>Bacteria</taxon>
        <taxon>Bacillati</taxon>
        <taxon>Actinomycetota</taxon>
        <taxon>Actinomycetes</taxon>
        <taxon>Micrococcales</taxon>
        <taxon>Micrococcaceae</taxon>
        <taxon>Psychromicrobium</taxon>
    </lineage>
</organism>
<dbReference type="PANTHER" id="PTHR23028:SF53">
    <property type="entry name" value="ACYL_TRANSF_3 DOMAIN-CONTAINING PROTEIN"/>
    <property type="match status" value="1"/>
</dbReference>
<keyword evidence="1" id="KW-0472">Membrane</keyword>
<feature type="transmembrane region" description="Helical" evidence="1">
    <location>
        <begin position="388"/>
        <end position="409"/>
    </location>
</feature>
<feature type="transmembrane region" description="Helical" evidence="1">
    <location>
        <begin position="350"/>
        <end position="367"/>
    </location>
</feature>
<evidence type="ECO:0000313" key="4">
    <source>
        <dbReference type="EMBL" id="NYE94879.1"/>
    </source>
</evidence>
<keyword evidence="1" id="KW-1133">Transmembrane helix</keyword>
<evidence type="ECO:0000313" key="5">
    <source>
        <dbReference type="Proteomes" id="UP000521748"/>
    </source>
</evidence>
<dbReference type="InterPro" id="IPR050879">
    <property type="entry name" value="Acyltransferase_3"/>
</dbReference>
<feature type="domain" description="SGNH" evidence="3">
    <location>
        <begin position="472"/>
        <end position="702"/>
    </location>
</feature>
<dbReference type="GO" id="GO:0009103">
    <property type="term" value="P:lipopolysaccharide biosynthetic process"/>
    <property type="evidence" value="ECO:0007669"/>
    <property type="project" value="TreeGrafter"/>
</dbReference>
<gene>
    <name evidence="4" type="ORF">FHU41_001100</name>
</gene>
<dbReference type="Proteomes" id="UP000521748">
    <property type="component" value="Unassembled WGS sequence"/>
</dbReference>
<proteinExistence type="predicted"/>
<evidence type="ECO:0000256" key="1">
    <source>
        <dbReference type="SAM" id="Phobius"/>
    </source>
</evidence>
<keyword evidence="5" id="KW-1185">Reference proteome</keyword>
<dbReference type="Pfam" id="PF19040">
    <property type="entry name" value="SGNH"/>
    <property type="match status" value="1"/>
</dbReference>
<dbReference type="PANTHER" id="PTHR23028">
    <property type="entry name" value="ACETYLTRANSFERASE"/>
    <property type="match status" value="1"/>
</dbReference>
<comment type="caution">
    <text evidence="4">The sequence shown here is derived from an EMBL/GenBank/DDBJ whole genome shotgun (WGS) entry which is preliminary data.</text>
</comment>
<evidence type="ECO:0000259" key="3">
    <source>
        <dbReference type="Pfam" id="PF19040"/>
    </source>
</evidence>
<feature type="transmembrane region" description="Helical" evidence="1">
    <location>
        <begin position="53"/>
        <end position="74"/>
    </location>
</feature>
<feature type="transmembrane region" description="Helical" evidence="1">
    <location>
        <begin position="95"/>
        <end position="115"/>
    </location>
</feature>
<dbReference type="AlphaFoldDB" id="A0A7Y9S5E3"/>
<name>A0A7Y9S5E3_9MICC</name>